<dbReference type="SUPFAM" id="SSF48403">
    <property type="entry name" value="Ankyrin repeat"/>
    <property type="match status" value="1"/>
</dbReference>
<proteinExistence type="predicted"/>
<protein>
    <submittedName>
        <fullName evidence="4">Uncharacterized protein</fullName>
    </submittedName>
</protein>
<dbReference type="Gene3D" id="1.25.40.20">
    <property type="entry name" value="Ankyrin repeat-containing domain"/>
    <property type="match status" value="2"/>
</dbReference>
<dbReference type="EMBL" id="CAJNJA010048364">
    <property type="protein sequence ID" value="CAE7830661.1"/>
    <property type="molecule type" value="Genomic_DNA"/>
</dbReference>
<keyword evidence="5" id="KW-1185">Reference proteome</keyword>
<evidence type="ECO:0000256" key="1">
    <source>
        <dbReference type="ARBA" id="ARBA00022737"/>
    </source>
</evidence>
<dbReference type="OrthoDB" id="10264606at2759"/>
<keyword evidence="2 3" id="KW-0040">ANK repeat</keyword>
<organism evidence="4 5">
    <name type="scientific">Symbiodinium necroappetens</name>
    <dbReference type="NCBI Taxonomy" id="1628268"/>
    <lineage>
        <taxon>Eukaryota</taxon>
        <taxon>Sar</taxon>
        <taxon>Alveolata</taxon>
        <taxon>Dinophyceae</taxon>
        <taxon>Suessiales</taxon>
        <taxon>Symbiodiniaceae</taxon>
        <taxon>Symbiodinium</taxon>
    </lineage>
</organism>
<feature type="repeat" description="ANK" evidence="3">
    <location>
        <begin position="40"/>
        <end position="67"/>
    </location>
</feature>
<comment type="caution">
    <text evidence="4">The sequence shown here is derived from an EMBL/GenBank/DDBJ whole genome shotgun (WGS) entry which is preliminary data.</text>
</comment>
<evidence type="ECO:0000256" key="2">
    <source>
        <dbReference type="ARBA" id="ARBA00023043"/>
    </source>
</evidence>
<feature type="repeat" description="ANK" evidence="3">
    <location>
        <begin position="109"/>
        <end position="141"/>
    </location>
</feature>
<dbReference type="PROSITE" id="PS50088">
    <property type="entry name" value="ANK_REPEAT"/>
    <property type="match status" value="3"/>
</dbReference>
<reference evidence="4" key="1">
    <citation type="submission" date="2021-02" db="EMBL/GenBank/DDBJ databases">
        <authorList>
            <person name="Dougan E. K."/>
            <person name="Rhodes N."/>
            <person name="Thang M."/>
            <person name="Chan C."/>
        </authorList>
    </citation>
    <scope>NUCLEOTIDE SEQUENCE</scope>
</reference>
<keyword evidence="1" id="KW-0677">Repeat</keyword>
<name>A0A812ZLX9_9DINO</name>
<dbReference type="PRINTS" id="PR01415">
    <property type="entry name" value="ANKYRIN"/>
</dbReference>
<dbReference type="PROSITE" id="PS50297">
    <property type="entry name" value="ANK_REP_REGION"/>
    <property type="match status" value="3"/>
</dbReference>
<dbReference type="PANTHER" id="PTHR24171">
    <property type="entry name" value="ANKYRIN REPEAT DOMAIN-CONTAINING PROTEIN 39-RELATED"/>
    <property type="match status" value="1"/>
</dbReference>
<gene>
    <name evidence="4" type="ORF">SNEC2469_LOCUS24839</name>
</gene>
<dbReference type="InterPro" id="IPR036770">
    <property type="entry name" value="Ankyrin_rpt-contain_sf"/>
</dbReference>
<dbReference type="Pfam" id="PF12796">
    <property type="entry name" value="Ank_2"/>
    <property type="match status" value="2"/>
</dbReference>
<evidence type="ECO:0000313" key="5">
    <source>
        <dbReference type="Proteomes" id="UP000601435"/>
    </source>
</evidence>
<dbReference type="PANTHER" id="PTHR24171:SF10">
    <property type="entry name" value="ANKYRIN REPEAT DOMAIN-CONTAINING PROTEIN 29-LIKE"/>
    <property type="match status" value="1"/>
</dbReference>
<dbReference type="InterPro" id="IPR002110">
    <property type="entry name" value="Ankyrin_rpt"/>
</dbReference>
<feature type="non-terminal residue" evidence="4">
    <location>
        <position position="1"/>
    </location>
</feature>
<dbReference type="SMART" id="SM00248">
    <property type="entry name" value="ANK"/>
    <property type="match status" value="4"/>
</dbReference>
<evidence type="ECO:0000256" key="3">
    <source>
        <dbReference type="PROSITE-ProRule" id="PRU00023"/>
    </source>
</evidence>
<dbReference type="Proteomes" id="UP000601435">
    <property type="component" value="Unassembled WGS sequence"/>
</dbReference>
<evidence type="ECO:0000313" key="4">
    <source>
        <dbReference type="EMBL" id="CAE7830661.1"/>
    </source>
</evidence>
<feature type="repeat" description="ANK" evidence="3">
    <location>
        <begin position="6"/>
        <end position="38"/>
    </location>
</feature>
<sequence>DRQNYDGRTALMLAAESGKTAIVRFLVDSGADVCVRDEGYGEMALMKAVFQGHSEIVRLLLNAGSHIGTNAWDDDLDDLLAAAALRGCCSIVRMLLEGGADMDAIHENSGTTALMWAAAGGHADVVKLLVDAGADKDVRDPAGMTAFAYAQRWGFDELGGLLCPESFHLASDTGAKRRRL</sequence>
<accession>A0A812ZLX9</accession>
<dbReference type="AlphaFoldDB" id="A0A812ZLX9"/>